<proteinExistence type="predicted"/>
<keyword evidence="3" id="KW-1185">Reference proteome</keyword>
<organism evidence="2 3">
    <name type="scientific">Geotalea uraniireducens</name>
    <dbReference type="NCBI Taxonomy" id="351604"/>
    <lineage>
        <taxon>Bacteria</taxon>
        <taxon>Pseudomonadati</taxon>
        <taxon>Thermodesulfobacteriota</taxon>
        <taxon>Desulfuromonadia</taxon>
        <taxon>Geobacterales</taxon>
        <taxon>Geobacteraceae</taxon>
        <taxon>Geotalea</taxon>
    </lineage>
</organism>
<name>A0ABM8ENT6_9BACT</name>
<evidence type="ECO:0000259" key="1">
    <source>
        <dbReference type="Pfam" id="PF18546"/>
    </source>
</evidence>
<dbReference type="InterPro" id="IPR041359">
    <property type="entry name" value="MetOD1"/>
</dbReference>
<dbReference type="Pfam" id="PF18546">
    <property type="entry name" value="MetOD1"/>
    <property type="match status" value="1"/>
</dbReference>
<dbReference type="EMBL" id="AP027151">
    <property type="protein sequence ID" value="BDV43883.1"/>
    <property type="molecule type" value="Genomic_DNA"/>
</dbReference>
<reference evidence="2 3" key="1">
    <citation type="submission" date="2022-12" db="EMBL/GenBank/DDBJ databases">
        <title>Polyphasic characterization of Geotalea uranireducens NIT-SL11 newly isolated from a complex of sewage sludge and microbially reduced graphene oxide.</title>
        <authorList>
            <person name="Xie L."/>
            <person name="Yoshida N."/>
            <person name="Meng L."/>
        </authorList>
    </citation>
    <scope>NUCLEOTIDE SEQUENCE [LARGE SCALE GENOMIC DNA]</scope>
    <source>
        <strain evidence="2 3">NIT-SL11</strain>
    </source>
</reference>
<feature type="domain" description="Metanogen output" evidence="1">
    <location>
        <begin position="40"/>
        <end position="171"/>
    </location>
</feature>
<dbReference type="RefSeq" id="WP_282000003.1">
    <property type="nucleotide sequence ID" value="NZ_AP027151.1"/>
</dbReference>
<gene>
    <name evidence="2" type="ORF">GURASL_28060</name>
</gene>
<accession>A0ABM8ENT6</accession>
<evidence type="ECO:0000313" key="2">
    <source>
        <dbReference type="EMBL" id="BDV43883.1"/>
    </source>
</evidence>
<sequence length="190" mass="20741">MPETKVTSCPAARAGDTEPALAVQRLDIKLERDIFLRSLIRELAGTLEDIVGYDEAAGYISLVGQNIGEWINALYKEALGVTSLSRQQVAQVLVDLKRRIEGCFSVVREDDASIVLTNSSCPFAEKVLNRPSMCMMTSNVFGTIAANNLGYAKVVLKETIAGGDERCTVIVYLQRTDEAVAAVGREYYGK</sequence>
<evidence type="ECO:0000313" key="3">
    <source>
        <dbReference type="Proteomes" id="UP001317705"/>
    </source>
</evidence>
<dbReference type="Proteomes" id="UP001317705">
    <property type="component" value="Chromosome"/>
</dbReference>
<protein>
    <recommendedName>
        <fullName evidence="1">Metanogen output domain-containing protein</fullName>
    </recommendedName>
</protein>